<dbReference type="Proteomes" id="UP000751190">
    <property type="component" value="Unassembled WGS sequence"/>
</dbReference>
<sequence length="143" mass="16193">MIALEDIVTVKHIDREGKKFDKVSRLDCRSENYDMELVIDVNTDLYPVKLNQKLSIALATSLQQGVPETGTYNAHLGPSLLDAYEYAMYGKVYKWVEEKEKGPTPVVSVYVSFGGLLMMVKGDPRQLKDLTPDGRMYLLMRSV</sequence>
<dbReference type="Pfam" id="PF03870">
    <property type="entry name" value="RNA_pol_Rpb8"/>
    <property type="match status" value="1"/>
</dbReference>
<reference evidence="5" key="1">
    <citation type="submission" date="2021-05" db="EMBL/GenBank/DDBJ databases">
        <title>The genome of the haptophyte Pavlova lutheri (Diacronema luteri, Pavlovales) - a model for lipid biosynthesis in eukaryotic algae.</title>
        <authorList>
            <person name="Hulatt C.J."/>
            <person name="Posewitz M.C."/>
        </authorList>
    </citation>
    <scope>NUCLEOTIDE SEQUENCE</scope>
    <source>
        <strain evidence="5">NIVA-4/92</strain>
    </source>
</reference>
<gene>
    <name evidence="5" type="ORF">KFE25_000981</name>
</gene>
<dbReference type="GO" id="GO:0005665">
    <property type="term" value="C:RNA polymerase II, core complex"/>
    <property type="evidence" value="ECO:0007669"/>
    <property type="project" value="UniProtKB-UniRule"/>
</dbReference>
<comment type="similarity">
    <text evidence="2 4">Belongs to the eukaryotic RPB8 RNA polymerase subunit family.</text>
</comment>
<dbReference type="SMART" id="SM00658">
    <property type="entry name" value="RPOL8c"/>
    <property type="match status" value="1"/>
</dbReference>
<dbReference type="AlphaFoldDB" id="A0A8J5XJ23"/>
<name>A0A8J5XJ23_DIALT</name>
<evidence type="ECO:0000313" key="6">
    <source>
        <dbReference type="Proteomes" id="UP000751190"/>
    </source>
</evidence>
<dbReference type="GO" id="GO:0006351">
    <property type="term" value="P:DNA-templated transcription"/>
    <property type="evidence" value="ECO:0007669"/>
    <property type="project" value="UniProtKB-UniRule"/>
</dbReference>
<dbReference type="Gene3D" id="2.40.50.140">
    <property type="entry name" value="Nucleic acid-binding proteins"/>
    <property type="match status" value="1"/>
</dbReference>
<dbReference type="GO" id="GO:0005736">
    <property type="term" value="C:RNA polymerase I complex"/>
    <property type="evidence" value="ECO:0007669"/>
    <property type="project" value="TreeGrafter"/>
</dbReference>
<comment type="function">
    <text evidence="4">DNA-dependent RNA polymerase catalyzes the transcription of DNA into RNA using the four ribonucleoside triphosphates as substrates. Common component of RNA polymerases I, II and III which synthesize ribosomal RNA precursors, mRNA precursors and many functional non-coding RNAs, and small RNAs, such as 5S rRNA and tRNAs, respectively.</text>
</comment>
<dbReference type="SUPFAM" id="SSF50249">
    <property type="entry name" value="Nucleic acid-binding proteins"/>
    <property type="match status" value="1"/>
</dbReference>
<protein>
    <recommendedName>
        <fullName evidence="4">DNA-directed RNA polymerases I, II, and III subunit RPABC3</fullName>
    </recommendedName>
</protein>
<evidence type="ECO:0000256" key="2">
    <source>
        <dbReference type="ARBA" id="ARBA00008912"/>
    </source>
</evidence>
<dbReference type="GO" id="GO:0005666">
    <property type="term" value="C:RNA polymerase III complex"/>
    <property type="evidence" value="ECO:0007669"/>
    <property type="project" value="TreeGrafter"/>
</dbReference>
<evidence type="ECO:0000313" key="5">
    <source>
        <dbReference type="EMBL" id="KAG8459625.1"/>
    </source>
</evidence>
<evidence type="ECO:0000256" key="4">
    <source>
        <dbReference type="PIRNR" id="PIRNR000779"/>
    </source>
</evidence>
<proteinExistence type="inferred from homology"/>
<organism evidence="5 6">
    <name type="scientific">Diacronema lutheri</name>
    <name type="common">Unicellular marine alga</name>
    <name type="synonym">Monochrysis lutheri</name>
    <dbReference type="NCBI Taxonomy" id="2081491"/>
    <lineage>
        <taxon>Eukaryota</taxon>
        <taxon>Haptista</taxon>
        <taxon>Haptophyta</taxon>
        <taxon>Pavlovophyceae</taxon>
        <taxon>Pavlovales</taxon>
        <taxon>Pavlovaceae</taxon>
        <taxon>Diacronema</taxon>
    </lineage>
</organism>
<dbReference type="EMBL" id="JAGTXO010000039">
    <property type="protein sequence ID" value="KAG8459625.1"/>
    <property type="molecule type" value="Genomic_DNA"/>
</dbReference>
<accession>A0A8J5XJ23</accession>
<dbReference type="OMA" id="KEDDKGW"/>
<dbReference type="PANTHER" id="PTHR10917:SF0">
    <property type="entry name" value="DNA-DIRECTED RNA POLYMERASES I, II, AND III SUBUNIT RPABC3"/>
    <property type="match status" value="1"/>
</dbReference>
<evidence type="ECO:0000256" key="3">
    <source>
        <dbReference type="ARBA" id="ARBA00023242"/>
    </source>
</evidence>
<comment type="subcellular location">
    <subcellularLocation>
        <location evidence="1">Nucleus</location>
    </subcellularLocation>
</comment>
<comment type="caution">
    <text evidence="5">The sequence shown here is derived from an EMBL/GenBank/DDBJ whole genome shotgun (WGS) entry which is preliminary data.</text>
</comment>
<dbReference type="InterPro" id="IPR012340">
    <property type="entry name" value="NA-bd_OB-fold"/>
</dbReference>
<keyword evidence="3 4" id="KW-0539">Nucleus</keyword>
<evidence type="ECO:0000256" key="1">
    <source>
        <dbReference type="ARBA" id="ARBA00004123"/>
    </source>
</evidence>
<dbReference type="InterPro" id="IPR005570">
    <property type="entry name" value="RPABC3"/>
</dbReference>
<dbReference type="PANTHER" id="PTHR10917">
    <property type="entry name" value="DNA-DIRECTED RNA POLYMERASES I, II, AND III SUBUNIT RPABC3"/>
    <property type="match status" value="1"/>
</dbReference>
<keyword evidence="6" id="KW-1185">Reference proteome</keyword>
<dbReference type="OrthoDB" id="10249565at2759"/>
<dbReference type="PIRSF" id="PIRSF000779">
    <property type="entry name" value="RNA_pol_Rpb8"/>
    <property type="match status" value="1"/>
</dbReference>
<dbReference type="GO" id="GO:0003899">
    <property type="term" value="F:DNA-directed RNA polymerase activity"/>
    <property type="evidence" value="ECO:0007669"/>
    <property type="project" value="UniProtKB-UniRule"/>
</dbReference>